<protein>
    <submittedName>
        <fullName evidence="2">Uncharacterized protein</fullName>
    </submittedName>
</protein>
<evidence type="ECO:0000313" key="3">
    <source>
        <dbReference type="Proteomes" id="UP000266841"/>
    </source>
</evidence>
<dbReference type="EMBL" id="AGNL01008321">
    <property type="protein sequence ID" value="EJK70605.1"/>
    <property type="molecule type" value="Genomic_DNA"/>
</dbReference>
<gene>
    <name evidence="2" type="ORF">THAOC_08023</name>
</gene>
<evidence type="ECO:0000313" key="2">
    <source>
        <dbReference type="EMBL" id="EJK70605.1"/>
    </source>
</evidence>
<reference evidence="2 3" key="1">
    <citation type="journal article" date="2012" name="Genome Biol.">
        <title>Genome and low-iron response of an oceanic diatom adapted to chronic iron limitation.</title>
        <authorList>
            <person name="Lommer M."/>
            <person name="Specht M."/>
            <person name="Roy A.S."/>
            <person name="Kraemer L."/>
            <person name="Andreson R."/>
            <person name="Gutowska M.A."/>
            <person name="Wolf J."/>
            <person name="Bergner S.V."/>
            <person name="Schilhabel M.B."/>
            <person name="Klostermeier U.C."/>
            <person name="Beiko R.G."/>
            <person name="Rosenstiel P."/>
            <person name="Hippler M."/>
            <person name="Laroche J."/>
        </authorList>
    </citation>
    <scope>NUCLEOTIDE SEQUENCE [LARGE SCALE GENOMIC DNA]</scope>
    <source>
        <strain evidence="2 3">CCMP1005</strain>
    </source>
</reference>
<keyword evidence="3" id="KW-1185">Reference proteome</keyword>
<dbReference type="Proteomes" id="UP000266841">
    <property type="component" value="Unassembled WGS sequence"/>
</dbReference>
<feature type="region of interest" description="Disordered" evidence="1">
    <location>
        <begin position="1"/>
        <end position="29"/>
    </location>
</feature>
<accession>K0SYW8</accession>
<feature type="non-terminal residue" evidence="2">
    <location>
        <position position="1"/>
    </location>
</feature>
<comment type="caution">
    <text evidence="2">The sequence shown here is derived from an EMBL/GenBank/DDBJ whole genome shotgun (WGS) entry which is preliminary data.</text>
</comment>
<name>K0SYW8_THAOC</name>
<evidence type="ECO:0000256" key="1">
    <source>
        <dbReference type="SAM" id="MobiDB-lite"/>
    </source>
</evidence>
<dbReference type="AlphaFoldDB" id="K0SYW8"/>
<organism evidence="2 3">
    <name type="scientific">Thalassiosira oceanica</name>
    <name type="common">Marine diatom</name>
    <dbReference type="NCBI Taxonomy" id="159749"/>
    <lineage>
        <taxon>Eukaryota</taxon>
        <taxon>Sar</taxon>
        <taxon>Stramenopiles</taxon>
        <taxon>Ochrophyta</taxon>
        <taxon>Bacillariophyta</taxon>
        <taxon>Coscinodiscophyceae</taxon>
        <taxon>Thalassiosirophycidae</taxon>
        <taxon>Thalassiosirales</taxon>
        <taxon>Thalassiosiraceae</taxon>
        <taxon>Thalassiosira</taxon>
    </lineage>
</organism>
<feature type="compositionally biased region" description="Basic and acidic residues" evidence="1">
    <location>
        <begin position="16"/>
        <end position="29"/>
    </location>
</feature>
<proteinExistence type="predicted"/>
<sequence length="98" mass="11098">FPPSPDSGDSSDFDEEAARRRIEENQERKKMENWVMENTDFGIDSDEEGMTCAQLRARRANARREMEALYSLKRLSLQADNDENKPKWAGCPAGGGLC</sequence>